<dbReference type="Gene3D" id="3.40.50.12780">
    <property type="entry name" value="N-terminal domain of ligase-like"/>
    <property type="match status" value="1"/>
</dbReference>
<keyword evidence="4" id="KW-0443">Lipid metabolism</keyword>
<evidence type="ECO:0000256" key="2">
    <source>
        <dbReference type="ARBA" id="ARBA00022598"/>
    </source>
</evidence>
<evidence type="ECO:0000256" key="1">
    <source>
        <dbReference type="ARBA" id="ARBA00006432"/>
    </source>
</evidence>
<evidence type="ECO:0000259" key="7">
    <source>
        <dbReference type="Pfam" id="PF00501"/>
    </source>
</evidence>
<keyword evidence="9" id="KW-1185">Reference proteome</keyword>
<evidence type="ECO:0000256" key="4">
    <source>
        <dbReference type="ARBA" id="ARBA00023098"/>
    </source>
</evidence>
<dbReference type="PROSITE" id="PS00455">
    <property type="entry name" value="AMP_BINDING"/>
    <property type="match status" value="1"/>
</dbReference>
<dbReference type="InterPro" id="IPR000873">
    <property type="entry name" value="AMP-dep_synth/lig_dom"/>
</dbReference>
<feature type="region of interest" description="Disordered" evidence="6">
    <location>
        <begin position="1"/>
        <end position="29"/>
    </location>
</feature>
<dbReference type="CDD" id="cd05907">
    <property type="entry name" value="VL_LC_FACS_like"/>
    <property type="match status" value="1"/>
</dbReference>
<evidence type="ECO:0000256" key="3">
    <source>
        <dbReference type="ARBA" id="ARBA00022832"/>
    </source>
</evidence>
<name>A0A4Y3KFN7_9CELL</name>
<evidence type="ECO:0000313" key="9">
    <source>
        <dbReference type="Proteomes" id="UP000320461"/>
    </source>
</evidence>
<dbReference type="InterPro" id="IPR020845">
    <property type="entry name" value="AMP-binding_CS"/>
</dbReference>
<feature type="domain" description="AMP-dependent synthetase/ligase" evidence="7">
    <location>
        <begin position="54"/>
        <end position="437"/>
    </location>
</feature>
<dbReference type="EMBL" id="BJLQ01000003">
    <property type="protein sequence ID" value="GEA83271.1"/>
    <property type="molecule type" value="Genomic_DNA"/>
</dbReference>
<sequence>MPADPDPTSRPASHPDDVAPVPADAPRSIPGLLARRLERDGDGTMIERSAGPGAPWTPVTVRAFAAEVTAVAKGLVARGIQPGDRVGIMSRTRYEWTLLDFAIWAAGAVGVPVYETSSAEQVRWICADAGARLVVVETEAHAAVVAQVRDDLPGLTDVLVIDSGGLDALVTAGADVADGEIARRSALTGPDDLATIIYTSGTTGRPKGVELTHGNFVSLTLLGVEGLTDVCARPHSRTLLFMPLAHVFARFIQVLCVPSGAVLGHTPDTRNLLPDLAAFQPTFILAVPRVFEKVYNSAEQKAGGGLSLRVFRWAAKVAITYSRALDTPQGPSAALRSQHRLAGRLVHTKLRAALGGRAEYAISGGAPLGERLGHFYRGIGVRVLEGYGLTETTAPTAVNQPGLIKVGTVGPAFHGTRLRVDDTGEIWVAGPHVFRGYRHDEEATKAALVDGWFRTGDLGTLDEDGYLRITGRSKEIIVTAGGKNVAPAVLEDRLRGHPLVSQVVVVGDQRPFIGALVTLDPEMLPGWLSNHGLPQMDVEAASTHEAVLEALDRAVARANEAVSRAESIRKITVLPTDLTEGNGYLTPSLKVKRALVLKDFADVIDELYVDIRPAGTRKE</sequence>
<comment type="caution">
    <text evidence="8">The sequence shown here is derived from an EMBL/GenBank/DDBJ whole genome shotgun (WGS) entry which is preliminary data.</text>
</comment>
<dbReference type="GO" id="GO:0016020">
    <property type="term" value="C:membrane"/>
    <property type="evidence" value="ECO:0007669"/>
    <property type="project" value="TreeGrafter"/>
</dbReference>
<accession>A0A4Y3KFN7</accession>
<dbReference type="AlphaFoldDB" id="A0A4Y3KFN7"/>
<dbReference type="Proteomes" id="UP000320461">
    <property type="component" value="Unassembled WGS sequence"/>
</dbReference>
<organism evidence="8 9">
    <name type="scientific">Cellulomonas gelida</name>
    <dbReference type="NCBI Taxonomy" id="1712"/>
    <lineage>
        <taxon>Bacteria</taxon>
        <taxon>Bacillati</taxon>
        <taxon>Actinomycetota</taxon>
        <taxon>Actinomycetes</taxon>
        <taxon>Micrococcales</taxon>
        <taxon>Cellulomonadaceae</taxon>
        <taxon>Cellulomonas</taxon>
    </lineage>
</organism>
<dbReference type="RefSeq" id="WP_141368781.1">
    <property type="nucleotide sequence ID" value="NZ_BJLQ01000003.1"/>
</dbReference>
<keyword evidence="3" id="KW-0276">Fatty acid metabolism</keyword>
<keyword evidence="2 8" id="KW-0436">Ligase</keyword>
<dbReference type="OrthoDB" id="9803968at2"/>
<dbReference type="GO" id="GO:0004467">
    <property type="term" value="F:long-chain fatty acid-CoA ligase activity"/>
    <property type="evidence" value="ECO:0007669"/>
    <property type="project" value="TreeGrafter"/>
</dbReference>
<dbReference type="InterPro" id="IPR042099">
    <property type="entry name" value="ANL_N_sf"/>
</dbReference>
<dbReference type="SUPFAM" id="SSF56801">
    <property type="entry name" value="Acetyl-CoA synthetase-like"/>
    <property type="match status" value="1"/>
</dbReference>
<dbReference type="PANTHER" id="PTHR43272:SF32">
    <property type="entry name" value="AMP-DEPENDENT SYNTHETASE_LIGASE DOMAIN-CONTAINING PROTEIN"/>
    <property type="match status" value="1"/>
</dbReference>
<dbReference type="PANTHER" id="PTHR43272">
    <property type="entry name" value="LONG-CHAIN-FATTY-ACID--COA LIGASE"/>
    <property type="match status" value="1"/>
</dbReference>
<reference evidence="8 9" key="1">
    <citation type="submission" date="2019-06" db="EMBL/GenBank/DDBJ databases">
        <title>Whole genome shotgun sequence of Cellulomonas gelida NBRC 3748.</title>
        <authorList>
            <person name="Hosoyama A."/>
            <person name="Uohara A."/>
            <person name="Ohji S."/>
            <person name="Ichikawa N."/>
        </authorList>
    </citation>
    <scope>NUCLEOTIDE SEQUENCE [LARGE SCALE GENOMIC DNA]</scope>
    <source>
        <strain evidence="8 9">NBRC 3748</strain>
    </source>
</reference>
<evidence type="ECO:0000256" key="6">
    <source>
        <dbReference type="SAM" id="MobiDB-lite"/>
    </source>
</evidence>
<evidence type="ECO:0000313" key="8">
    <source>
        <dbReference type="EMBL" id="GEA83271.1"/>
    </source>
</evidence>
<protein>
    <recommendedName>
        <fullName evidence="5">Acyl-CoA synthetase</fullName>
    </recommendedName>
</protein>
<evidence type="ECO:0000256" key="5">
    <source>
        <dbReference type="ARBA" id="ARBA00032875"/>
    </source>
</evidence>
<dbReference type="Pfam" id="PF23562">
    <property type="entry name" value="AMP-binding_C_3"/>
    <property type="match status" value="1"/>
</dbReference>
<dbReference type="Pfam" id="PF00501">
    <property type="entry name" value="AMP-binding"/>
    <property type="match status" value="1"/>
</dbReference>
<proteinExistence type="inferred from homology"/>
<gene>
    <name evidence="8" type="ORF">CGE01nite_05220</name>
</gene>
<comment type="similarity">
    <text evidence="1">Belongs to the ATP-dependent AMP-binding enzyme family.</text>
</comment>